<evidence type="ECO:0000256" key="6">
    <source>
        <dbReference type="ARBA" id="ARBA00023136"/>
    </source>
</evidence>
<name>A0A7V5HZ71_UNCAE</name>
<dbReference type="GO" id="GO:0016020">
    <property type="term" value="C:membrane"/>
    <property type="evidence" value="ECO:0007669"/>
    <property type="project" value="UniProtKB-SubCell"/>
</dbReference>
<dbReference type="SMART" id="SM00116">
    <property type="entry name" value="CBS"/>
    <property type="match status" value="2"/>
</dbReference>
<dbReference type="AlphaFoldDB" id="A0A7V5HZ71"/>
<keyword evidence="3" id="KW-0677">Repeat</keyword>
<keyword evidence="5 7" id="KW-0129">CBS domain</keyword>
<dbReference type="PROSITE" id="PS51371">
    <property type="entry name" value="CBS"/>
    <property type="match status" value="2"/>
</dbReference>
<dbReference type="Gene3D" id="3.10.580.10">
    <property type="entry name" value="CBS-domain"/>
    <property type="match status" value="1"/>
</dbReference>
<dbReference type="PANTHER" id="PTHR22777">
    <property type="entry name" value="HEMOLYSIN-RELATED"/>
    <property type="match status" value="1"/>
</dbReference>
<proteinExistence type="predicted"/>
<feature type="domain" description="CBS" evidence="10">
    <location>
        <begin position="208"/>
        <end position="267"/>
    </location>
</feature>
<dbReference type="Pfam" id="PF01595">
    <property type="entry name" value="CNNM"/>
    <property type="match status" value="1"/>
</dbReference>
<dbReference type="Pfam" id="PF03471">
    <property type="entry name" value="CorC_HlyC"/>
    <property type="match status" value="1"/>
</dbReference>
<feature type="domain" description="CBS" evidence="10">
    <location>
        <begin position="272"/>
        <end position="329"/>
    </location>
</feature>
<evidence type="ECO:0000256" key="7">
    <source>
        <dbReference type="PROSITE-ProRule" id="PRU00703"/>
    </source>
</evidence>
<feature type="transmembrane region" description="Helical" evidence="9">
    <location>
        <begin position="94"/>
        <end position="113"/>
    </location>
</feature>
<dbReference type="InterPro" id="IPR016169">
    <property type="entry name" value="FAD-bd_PCMH_sub2"/>
</dbReference>
<dbReference type="EMBL" id="DRTT01000100">
    <property type="protein sequence ID" value="HHF98539.1"/>
    <property type="molecule type" value="Genomic_DNA"/>
</dbReference>
<dbReference type="SUPFAM" id="SSF56176">
    <property type="entry name" value="FAD-binding/transporter-associated domain-like"/>
    <property type="match status" value="1"/>
</dbReference>
<comment type="caution">
    <text evidence="12">The sequence shown here is derived from an EMBL/GenBank/DDBJ whole genome shotgun (WGS) entry which is preliminary data.</text>
</comment>
<dbReference type="PANTHER" id="PTHR22777:SF17">
    <property type="entry name" value="UPF0053 PROTEIN SLL0260"/>
    <property type="match status" value="1"/>
</dbReference>
<evidence type="ECO:0000256" key="8">
    <source>
        <dbReference type="PROSITE-ProRule" id="PRU01193"/>
    </source>
</evidence>
<accession>A0A7V5HZ71</accession>
<dbReference type="InterPro" id="IPR036318">
    <property type="entry name" value="FAD-bd_PCMH-like_sf"/>
</dbReference>
<dbReference type="Gene3D" id="3.30.465.10">
    <property type="match status" value="1"/>
</dbReference>
<gene>
    <name evidence="12" type="ORF">ENL39_03510</name>
</gene>
<dbReference type="PROSITE" id="PS51846">
    <property type="entry name" value="CNNM"/>
    <property type="match status" value="1"/>
</dbReference>
<evidence type="ECO:0000256" key="2">
    <source>
        <dbReference type="ARBA" id="ARBA00022692"/>
    </source>
</evidence>
<evidence type="ECO:0000256" key="9">
    <source>
        <dbReference type="SAM" id="Phobius"/>
    </source>
</evidence>
<evidence type="ECO:0000259" key="10">
    <source>
        <dbReference type="PROSITE" id="PS51371"/>
    </source>
</evidence>
<dbReference type="InterPro" id="IPR000644">
    <property type="entry name" value="CBS_dom"/>
</dbReference>
<dbReference type="Proteomes" id="UP000886070">
    <property type="component" value="Unassembled WGS sequence"/>
</dbReference>
<dbReference type="InterPro" id="IPR046342">
    <property type="entry name" value="CBS_dom_sf"/>
</dbReference>
<dbReference type="GO" id="GO:0050660">
    <property type="term" value="F:flavin adenine dinucleotide binding"/>
    <property type="evidence" value="ECO:0007669"/>
    <property type="project" value="InterPro"/>
</dbReference>
<keyword evidence="6 8" id="KW-0472">Membrane</keyword>
<organism evidence="12">
    <name type="scientific">Aerophobetes bacterium</name>
    <dbReference type="NCBI Taxonomy" id="2030807"/>
    <lineage>
        <taxon>Bacteria</taxon>
        <taxon>Candidatus Aerophobota</taxon>
    </lineage>
</organism>
<dbReference type="Pfam" id="PF00571">
    <property type="entry name" value="CBS"/>
    <property type="match status" value="2"/>
</dbReference>
<comment type="subcellular location">
    <subcellularLocation>
        <location evidence="1">Membrane</location>
        <topology evidence="1">Multi-pass membrane protein</topology>
    </subcellularLocation>
</comment>
<evidence type="ECO:0000259" key="11">
    <source>
        <dbReference type="PROSITE" id="PS51846"/>
    </source>
</evidence>
<keyword evidence="2 8" id="KW-0812">Transmembrane</keyword>
<reference evidence="12" key="1">
    <citation type="journal article" date="2020" name="mSystems">
        <title>Genome- and Community-Level Interaction Insights into Carbon Utilization and Element Cycling Functions of Hydrothermarchaeota in Hydrothermal Sediment.</title>
        <authorList>
            <person name="Zhou Z."/>
            <person name="Liu Y."/>
            <person name="Xu W."/>
            <person name="Pan J."/>
            <person name="Luo Z.H."/>
            <person name="Li M."/>
        </authorList>
    </citation>
    <scope>NUCLEOTIDE SEQUENCE [LARGE SCALE GENOMIC DNA]</scope>
    <source>
        <strain evidence="12">HyVt-92</strain>
    </source>
</reference>
<dbReference type="CDD" id="cd04590">
    <property type="entry name" value="CBS_pair_CorC_HlyC_assoc"/>
    <property type="match status" value="1"/>
</dbReference>
<evidence type="ECO:0000256" key="3">
    <source>
        <dbReference type="ARBA" id="ARBA00022737"/>
    </source>
</evidence>
<dbReference type="SMART" id="SM01091">
    <property type="entry name" value="CorC_HlyC"/>
    <property type="match status" value="1"/>
</dbReference>
<evidence type="ECO:0000313" key="12">
    <source>
        <dbReference type="EMBL" id="HHF98539.1"/>
    </source>
</evidence>
<protein>
    <submittedName>
        <fullName evidence="12">HlyC/CorC family transporter</fullName>
    </submittedName>
</protein>
<evidence type="ECO:0000256" key="4">
    <source>
        <dbReference type="ARBA" id="ARBA00022989"/>
    </source>
</evidence>
<evidence type="ECO:0000256" key="5">
    <source>
        <dbReference type="ARBA" id="ARBA00023122"/>
    </source>
</evidence>
<dbReference type="InterPro" id="IPR005170">
    <property type="entry name" value="Transptr-assoc_dom"/>
</dbReference>
<dbReference type="SUPFAM" id="SSF54631">
    <property type="entry name" value="CBS-domain pair"/>
    <property type="match status" value="1"/>
</dbReference>
<feature type="transmembrane region" description="Helical" evidence="9">
    <location>
        <begin position="60"/>
        <end position="82"/>
    </location>
</feature>
<dbReference type="InterPro" id="IPR002550">
    <property type="entry name" value="CNNM"/>
</dbReference>
<feature type="transmembrane region" description="Helical" evidence="9">
    <location>
        <begin position="6"/>
        <end position="28"/>
    </location>
</feature>
<dbReference type="FunFam" id="3.10.580.10:FF:000002">
    <property type="entry name" value="Magnesium/cobalt efflux protein CorC"/>
    <property type="match status" value="1"/>
</dbReference>
<evidence type="ECO:0000256" key="1">
    <source>
        <dbReference type="ARBA" id="ARBA00004141"/>
    </source>
</evidence>
<sequence>MLSPQMIVILLIICIGFSAFFSGSEIALSSLGKITLKRLGKENPRKKNQFELLLSDPSRWLVTILIGNNLANIAAASLATILVQQWVGGTEGRVVGIVTGVMTFIILLFGEITPKRYCRENAEKVALKVIGPIFFLSKILSPVVTGLSFLSKGILGPSGEKSIPKIITEKEIHTLIDIGQEEGALEEKEEQLAHSALEFDETSVKEIMTPRTKVVAISENASLRELAKIINEAGYSRIPVYQGRLDNIVGVAYAKDLLPIADKWEKLKAKDIMHPPIFVPYTAKLTEILHQFQREKTHLAIVVDEYGGMAGIITIEDVLEELVGEIEDEYDKTSSQKIQILKDGSAIVEGDTDIDEINDKLNTSLPEKAAAFESIGGLIFNYLGRIPHRGEVIEQDGVRIEIIDVDKRRIKKVKISPLSSQKPKSDL</sequence>
<keyword evidence="4 8" id="KW-1133">Transmembrane helix</keyword>
<feature type="domain" description="CNNM transmembrane" evidence="11">
    <location>
        <begin position="1"/>
        <end position="189"/>
    </location>
</feature>
<dbReference type="InterPro" id="IPR044751">
    <property type="entry name" value="Ion_transp-like_CBS"/>
</dbReference>